<evidence type="ECO:0000313" key="2">
    <source>
        <dbReference type="Proteomes" id="UP000634660"/>
    </source>
</evidence>
<accession>A0A918R7B2</accession>
<dbReference type="EMBL" id="BMVX01000024">
    <property type="protein sequence ID" value="GGZ86434.1"/>
    <property type="molecule type" value="Genomic_DNA"/>
</dbReference>
<dbReference type="RefSeq" id="WP_306419935.1">
    <property type="nucleotide sequence ID" value="NZ_BMVX01000024.1"/>
</dbReference>
<organism evidence="1 2">
    <name type="scientific">Streptomyces subrutilus</name>
    <dbReference type="NCBI Taxonomy" id="36818"/>
    <lineage>
        <taxon>Bacteria</taxon>
        <taxon>Bacillati</taxon>
        <taxon>Actinomycetota</taxon>
        <taxon>Actinomycetes</taxon>
        <taxon>Kitasatosporales</taxon>
        <taxon>Streptomycetaceae</taxon>
        <taxon>Streptomyces</taxon>
    </lineage>
</organism>
<name>A0A918R7B2_9ACTN</name>
<sequence>MTLPSAWSSLTTSKQRYLSFHGFVQHARAGHLLGRLLTQQAAAAEVRVHEVGPFLLGHFRNMAETSEREQTRLAGRAARIGLIADGAGDSRPC</sequence>
<protein>
    <submittedName>
        <fullName evidence="1">Uncharacterized protein</fullName>
    </submittedName>
</protein>
<gene>
    <name evidence="1" type="ORF">GCM10010371_52980</name>
</gene>
<comment type="caution">
    <text evidence="1">The sequence shown here is derived from an EMBL/GenBank/DDBJ whole genome shotgun (WGS) entry which is preliminary data.</text>
</comment>
<dbReference type="Proteomes" id="UP000634660">
    <property type="component" value="Unassembled WGS sequence"/>
</dbReference>
<proteinExistence type="predicted"/>
<reference evidence="1" key="1">
    <citation type="journal article" date="2014" name="Int. J. Syst. Evol. Microbiol.">
        <title>Complete genome sequence of Corynebacterium casei LMG S-19264T (=DSM 44701T), isolated from a smear-ripened cheese.</title>
        <authorList>
            <consortium name="US DOE Joint Genome Institute (JGI-PGF)"/>
            <person name="Walter F."/>
            <person name="Albersmeier A."/>
            <person name="Kalinowski J."/>
            <person name="Ruckert C."/>
        </authorList>
    </citation>
    <scope>NUCLEOTIDE SEQUENCE</scope>
    <source>
        <strain evidence="1">JCM 4834</strain>
    </source>
</reference>
<dbReference type="AlphaFoldDB" id="A0A918R7B2"/>
<reference evidence="1" key="2">
    <citation type="submission" date="2020-09" db="EMBL/GenBank/DDBJ databases">
        <authorList>
            <person name="Sun Q."/>
            <person name="Ohkuma M."/>
        </authorList>
    </citation>
    <scope>NUCLEOTIDE SEQUENCE</scope>
    <source>
        <strain evidence="1">JCM 4834</strain>
    </source>
</reference>
<evidence type="ECO:0000313" key="1">
    <source>
        <dbReference type="EMBL" id="GGZ86434.1"/>
    </source>
</evidence>